<proteinExistence type="predicted"/>
<protein>
    <submittedName>
        <fullName evidence="1">Uncharacterized protein</fullName>
    </submittedName>
</protein>
<dbReference type="Proteomes" id="UP000462066">
    <property type="component" value="Unassembled WGS sequence"/>
</dbReference>
<comment type="caution">
    <text evidence="1">The sequence shown here is derived from an EMBL/GenBank/DDBJ whole genome shotgun (WGS) entry which is preliminary data.</text>
</comment>
<organism evidence="1 2">
    <name type="scientific">Pseudoxanthomonas broegbernensis</name>
    <dbReference type="NCBI Taxonomy" id="83619"/>
    <lineage>
        <taxon>Bacteria</taxon>
        <taxon>Pseudomonadati</taxon>
        <taxon>Pseudomonadota</taxon>
        <taxon>Gammaproteobacteria</taxon>
        <taxon>Lysobacterales</taxon>
        <taxon>Lysobacteraceae</taxon>
        <taxon>Pseudoxanthomonas</taxon>
    </lineage>
</organism>
<gene>
    <name evidence="1" type="ORF">B1992_00055</name>
</gene>
<reference evidence="1 2" key="1">
    <citation type="submission" date="2017-10" db="EMBL/GenBank/DDBJ databases">
        <title>Whole genome sequencing of Pseudoxanthomonas broegbernensis DSM 12573(T).</title>
        <authorList>
            <person name="Kumar S."/>
            <person name="Bansal K."/>
            <person name="Kaur A."/>
            <person name="Patil P."/>
            <person name="Sharma S."/>
            <person name="Patil P.B."/>
        </authorList>
    </citation>
    <scope>NUCLEOTIDE SEQUENCE [LARGE SCALE GENOMIC DNA]</scope>
    <source>
        <strain evidence="1 2">DSM 12573</strain>
    </source>
</reference>
<name>A0A7V8GPS5_9GAMM</name>
<evidence type="ECO:0000313" key="2">
    <source>
        <dbReference type="Proteomes" id="UP000462066"/>
    </source>
</evidence>
<accession>A0A7V8GPS5</accession>
<keyword evidence="2" id="KW-1185">Reference proteome</keyword>
<dbReference type="RefSeq" id="WP_162309429.1">
    <property type="nucleotide sequence ID" value="NZ_JACHGU010000003.1"/>
</dbReference>
<dbReference type="EMBL" id="MWIP01000001">
    <property type="protein sequence ID" value="KAF1687885.1"/>
    <property type="molecule type" value="Genomic_DNA"/>
</dbReference>
<sequence>MPTLYTFTNAGTHDKLSRELWGPHAVAHRLILKAMRGAKSIGDLKIVFDSQVLSPDDVDEVIGDEAPASDYDAQMLPRIRRRLYEDTF</sequence>
<evidence type="ECO:0000313" key="1">
    <source>
        <dbReference type="EMBL" id="KAF1687885.1"/>
    </source>
</evidence>
<dbReference type="AlphaFoldDB" id="A0A7V8GPS5"/>